<dbReference type="SUPFAM" id="SSF103088">
    <property type="entry name" value="OmpA-like"/>
    <property type="match status" value="1"/>
</dbReference>
<dbReference type="CDD" id="cd07185">
    <property type="entry name" value="OmpA_C-like"/>
    <property type="match status" value="1"/>
</dbReference>
<evidence type="ECO:0000313" key="7">
    <source>
        <dbReference type="Proteomes" id="UP001596106"/>
    </source>
</evidence>
<dbReference type="InterPro" id="IPR036737">
    <property type="entry name" value="OmpA-like_sf"/>
</dbReference>
<dbReference type="RefSeq" id="WP_379840793.1">
    <property type="nucleotide sequence ID" value="NZ_JBHSMA010000001.1"/>
</dbReference>
<evidence type="ECO:0000259" key="5">
    <source>
        <dbReference type="PROSITE" id="PS51123"/>
    </source>
</evidence>
<gene>
    <name evidence="6" type="ORF">ACFPMF_02210</name>
</gene>
<feature type="domain" description="OmpA-like" evidence="5">
    <location>
        <begin position="135"/>
        <end position="251"/>
    </location>
</feature>
<dbReference type="Gene3D" id="3.30.1330.60">
    <property type="entry name" value="OmpA-like domain"/>
    <property type="match status" value="1"/>
</dbReference>
<dbReference type="Proteomes" id="UP001596106">
    <property type="component" value="Unassembled WGS sequence"/>
</dbReference>
<keyword evidence="2 4" id="KW-0472">Membrane</keyword>
<keyword evidence="7" id="KW-1185">Reference proteome</keyword>
<sequence>MMRYLIIIVWLTILSIPTGSAQSPARLVTRHTTDFVLKAVDEQTRAEVPAVFQVKAVLSKKHFQGRSGGGRAFAFTLGQSDTVVIHTTAIGYYAMEEVLFVPCDTCAQYEHIALLEKARVEKELPEKPDSIFRDLKVNDKIRLDNVYFDQSSYILRKESYPQLDRLLNTLRSYPRLVIEIAGHTDNVGDRRLNQSLSENRARVITNYLVQRGIAENRLQFQGYGDTRPAAPNDNEANKKKNRRVEFTVLKL</sequence>
<evidence type="ECO:0000256" key="3">
    <source>
        <dbReference type="ARBA" id="ARBA00023237"/>
    </source>
</evidence>
<comment type="subcellular location">
    <subcellularLocation>
        <location evidence="1">Cell outer membrane</location>
    </subcellularLocation>
</comment>
<dbReference type="PANTHER" id="PTHR30329:SF21">
    <property type="entry name" value="LIPOPROTEIN YIAD-RELATED"/>
    <property type="match status" value="1"/>
</dbReference>
<dbReference type="Pfam" id="PF00691">
    <property type="entry name" value="OmpA"/>
    <property type="match status" value="1"/>
</dbReference>
<evidence type="ECO:0000256" key="2">
    <source>
        <dbReference type="ARBA" id="ARBA00023136"/>
    </source>
</evidence>
<evidence type="ECO:0000313" key="6">
    <source>
        <dbReference type="EMBL" id="MFC5408107.1"/>
    </source>
</evidence>
<dbReference type="InterPro" id="IPR006665">
    <property type="entry name" value="OmpA-like"/>
</dbReference>
<dbReference type="PRINTS" id="PR01021">
    <property type="entry name" value="OMPADOMAIN"/>
</dbReference>
<reference evidence="7" key="1">
    <citation type="journal article" date="2019" name="Int. J. Syst. Evol. Microbiol.">
        <title>The Global Catalogue of Microorganisms (GCM) 10K type strain sequencing project: providing services to taxonomists for standard genome sequencing and annotation.</title>
        <authorList>
            <consortium name="The Broad Institute Genomics Platform"/>
            <consortium name="The Broad Institute Genome Sequencing Center for Infectious Disease"/>
            <person name="Wu L."/>
            <person name="Ma J."/>
        </authorList>
    </citation>
    <scope>NUCLEOTIDE SEQUENCE [LARGE SCALE GENOMIC DNA]</scope>
    <source>
        <strain evidence="7">CCUG 55250</strain>
    </source>
</reference>
<organism evidence="6 7">
    <name type="scientific">Larkinella bovis</name>
    <dbReference type="NCBI Taxonomy" id="683041"/>
    <lineage>
        <taxon>Bacteria</taxon>
        <taxon>Pseudomonadati</taxon>
        <taxon>Bacteroidota</taxon>
        <taxon>Cytophagia</taxon>
        <taxon>Cytophagales</taxon>
        <taxon>Spirosomataceae</taxon>
        <taxon>Larkinella</taxon>
    </lineage>
</organism>
<protein>
    <submittedName>
        <fullName evidence="6">OmpA family protein</fullName>
    </submittedName>
</protein>
<dbReference type="InterPro" id="IPR006664">
    <property type="entry name" value="OMP_bac"/>
</dbReference>
<name>A0ABW0I6G2_9BACT</name>
<evidence type="ECO:0000256" key="4">
    <source>
        <dbReference type="PROSITE-ProRule" id="PRU00473"/>
    </source>
</evidence>
<comment type="caution">
    <text evidence="6">The sequence shown here is derived from an EMBL/GenBank/DDBJ whole genome shotgun (WGS) entry which is preliminary data.</text>
</comment>
<dbReference type="EMBL" id="JBHSMA010000001">
    <property type="protein sequence ID" value="MFC5408107.1"/>
    <property type="molecule type" value="Genomic_DNA"/>
</dbReference>
<accession>A0ABW0I6G2</accession>
<keyword evidence="3" id="KW-0998">Cell outer membrane</keyword>
<dbReference type="PANTHER" id="PTHR30329">
    <property type="entry name" value="STATOR ELEMENT OF FLAGELLAR MOTOR COMPLEX"/>
    <property type="match status" value="1"/>
</dbReference>
<evidence type="ECO:0000256" key="1">
    <source>
        <dbReference type="ARBA" id="ARBA00004442"/>
    </source>
</evidence>
<dbReference type="InterPro" id="IPR050330">
    <property type="entry name" value="Bact_OuterMem_StrucFunc"/>
</dbReference>
<dbReference type="PROSITE" id="PS51123">
    <property type="entry name" value="OMPA_2"/>
    <property type="match status" value="1"/>
</dbReference>
<proteinExistence type="predicted"/>